<dbReference type="EMBL" id="MT142895">
    <property type="protein sequence ID" value="QJA90178.1"/>
    <property type="molecule type" value="Genomic_DNA"/>
</dbReference>
<reference evidence="1" key="1">
    <citation type="submission" date="2020-03" db="EMBL/GenBank/DDBJ databases">
        <title>The deep terrestrial virosphere.</title>
        <authorList>
            <person name="Holmfeldt K."/>
            <person name="Nilsson E."/>
            <person name="Simone D."/>
            <person name="Lopez-Fernandez M."/>
            <person name="Wu X."/>
            <person name="de Brujin I."/>
            <person name="Lundin D."/>
            <person name="Andersson A."/>
            <person name="Bertilsson S."/>
            <person name="Dopson M."/>
        </authorList>
    </citation>
    <scope>NUCLEOTIDE SEQUENCE</scope>
    <source>
        <strain evidence="1">MM415B02430</strain>
    </source>
</reference>
<name>A0A6M3LAR9_9ZZZZ</name>
<organism evidence="1">
    <name type="scientific">viral metagenome</name>
    <dbReference type="NCBI Taxonomy" id="1070528"/>
    <lineage>
        <taxon>unclassified sequences</taxon>
        <taxon>metagenomes</taxon>
        <taxon>organismal metagenomes</taxon>
    </lineage>
</organism>
<proteinExistence type="predicted"/>
<dbReference type="AlphaFoldDB" id="A0A6M3LAR9"/>
<evidence type="ECO:0000313" key="1">
    <source>
        <dbReference type="EMBL" id="QJA90178.1"/>
    </source>
</evidence>
<evidence type="ECO:0008006" key="2">
    <source>
        <dbReference type="Google" id="ProtNLM"/>
    </source>
</evidence>
<sequence>MTLPYSDVVLKLNPGLAQMKTVPASKYHNARTEASGMTFQSGREAVGVSKLILLEQAKQIFALRLQVRFPLQGNTSYIADAVYLDDKLAVHVVDFKGFKTPEYKLKKKLFKEKYGIDIEEV</sequence>
<gene>
    <name evidence="1" type="ORF">MM415B02430_0019</name>
</gene>
<dbReference type="InterPro" id="IPR009414">
    <property type="entry name" value="DUF1064"/>
</dbReference>
<accession>A0A6M3LAR9</accession>
<dbReference type="Pfam" id="PF06356">
    <property type="entry name" value="DUF1064"/>
    <property type="match status" value="1"/>
</dbReference>
<protein>
    <recommendedName>
        <fullName evidence="2">DUF1064 domain-containing protein</fullName>
    </recommendedName>
</protein>